<feature type="transmembrane region" description="Helical" evidence="6">
    <location>
        <begin position="78"/>
        <end position="104"/>
    </location>
</feature>
<protein>
    <submittedName>
        <fullName evidence="7">EI24 domain-containing protein</fullName>
    </submittedName>
</protein>
<dbReference type="Pfam" id="PF07264">
    <property type="entry name" value="EI24"/>
    <property type="match status" value="1"/>
</dbReference>
<dbReference type="AlphaFoldDB" id="A0A848H7P4"/>
<dbReference type="RefSeq" id="WP_169420793.1">
    <property type="nucleotide sequence ID" value="NZ_JABBFX010000002.1"/>
</dbReference>
<evidence type="ECO:0000256" key="6">
    <source>
        <dbReference type="SAM" id="Phobius"/>
    </source>
</evidence>
<evidence type="ECO:0000313" key="8">
    <source>
        <dbReference type="Proteomes" id="UP000541185"/>
    </source>
</evidence>
<keyword evidence="4 6" id="KW-0472">Membrane</keyword>
<proteinExistence type="predicted"/>
<evidence type="ECO:0000313" key="7">
    <source>
        <dbReference type="EMBL" id="NML46534.1"/>
    </source>
</evidence>
<evidence type="ECO:0000256" key="5">
    <source>
        <dbReference type="SAM" id="MobiDB-lite"/>
    </source>
</evidence>
<dbReference type="InterPro" id="IPR059112">
    <property type="entry name" value="CysZ/EI24"/>
</dbReference>
<dbReference type="Proteomes" id="UP000541185">
    <property type="component" value="Unassembled WGS sequence"/>
</dbReference>
<reference evidence="7 8" key="1">
    <citation type="submission" date="2020-04" db="EMBL/GenBank/DDBJ databases">
        <title>Ramlibacter sp. G-1-2-2 isolated from soil.</title>
        <authorList>
            <person name="Dahal R.H."/>
        </authorList>
    </citation>
    <scope>NUCLEOTIDE SEQUENCE [LARGE SCALE GENOMIC DNA]</scope>
    <source>
        <strain evidence="7 8">G-1-2-2</strain>
    </source>
</reference>
<evidence type="ECO:0000256" key="4">
    <source>
        <dbReference type="ARBA" id="ARBA00023136"/>
    </source>
</evidence>
<comment type="caution">
    <text evidence="7">The sequence shown here is derived from an EMBL/GenBank/DDBJ whole genome shotgun (WGS) entry which is preliminary data.</text>
</comment>
<gene>
    <name evidence="7" type="ORF">HHL11_22500</name>
</gene>
<feature type="transmembrane region" description="Helical" evidence="6">
    <location>
        <begin position="20"/>
        <end position="43"/>
    </location>
</feature>
<feature type="transmembrane region" description="Helical" evidence="6">
    <location>
        <begin position="125"/>
        <end position="148"/>
    </location>
</feature>
<feature type="region of interest" description="Disordered" evidence="5">
    <location>
        <begin position="288"/>
        <end position="311"/>
    </location>
</feature>
<keyword evidence="8" id="KW-1185">Reference proteome</keyword>
<evidence type="ECO:0000256" key="3">
    <source>
        <dbReference type="ARBA" id="ARBA00022989"/>
    </source>
</evidence>
<feature type="transmembrane region" description="Helical" evidence="6">
    <location>
        <begin position="236"/>
        <end position="258"/>
    </location>
</feature>
<comment type="subcellular location">
    <subcellularLocation>
        <location evidence="1">Membrane</location>
        <topology evidence="1">Multi-pass membrane protein</topology>
    </subcellularLocation>
</comment>
<organism evidence="7 8">
    <name type="scientific">Ramlibacter agri</name>
    <dbReference type="NCBI Taxonomy" id="2728837"/>
    <lineage>
        <taxon>Bacteria</taxon>
        <taxon>Pseudomonadati</taxon>
        <taxon>Pseudomonadota</taxon>
        <taxon>Betaproteobacteria</taxon>
        <taxon>Burkholderiales</taxon>
        <taxon>Comamonadaceae</taxon>
        <taxon>Ramlibacter</taxon>
    </lineage>
</organism>
<feature type="transmembrane region" description="Helical" evidence="6">
    <location>
        <begin position="154"/>
        <end position="177"/>
    </location>
</feature>
<evidence type="ECO:0000256" key="2">
    <source>
        <dbReference type="ARBA" id="ARBA00022692"/>
    </source>
</evidence>
<name>A0A848H7P4_9BURK</name>
<evidence type="ECO:0000256" key="1">
    <source>
        <dbReference type="ARBA" id="ARBA00004141"/>
    </source>
</evidence>
<keyword evidence="3 6" id="KW-1133">Transmembrane helix</keyword>
<feature type="transmembrane region" description="Helical" evidence="6">
    <location>
        <begin position="198"/>
        <end position="224"/>
    </location>
</feature>
<sequence>MSLFLDSFWRAVAYCLHPRVIGLSLLPIALLIVLAGGLGYFLWDPAVGMVFGWLEASDTFATISNWLQGLGFGNVKTVLAPLLVILAVTPLLIVVVLFFVALLMTPAVVRLVGRRRFPALEQRHGAGWIGSAFWSLGSVLLAAVAMVVSVPLWAIPPLVLVLPPLIWGWLTYRVLAFDVLAEHATGDERRRIFKDHRLWLLLMGVATGYLGAAPSALWATGWFFAPAFPLLVPVMIWLYTLIFAFSSLWFAHFCLAALAKLRGANPDGAEAPPRELLREPVVVEKLPAPENSAGSTGPTGSAGSAGSAGSM</sequence>
<feature type="compositionally biased region" description="Low complexity" evidence="5">
    <location>
        <begin position="292"/>
        <end position="311"/>
    </location>
</feature>
<dbReference type="EMBL" id="JABBFX010000002">
    <property type="protein sequence ID" value="NML46534.1"/>
    <property type="molecule type" value="Genomic_DNA"/>
</dbReference>
<keyword evidence="2 6" id="KW-0812">Transmembrane</keyword>
<accession>A0A848H7P4</accession>